<sequence>MNIVVRKFKIVFLSLICSVVVFIAGTPKVDAVEKEVSNWGDFQSALVDTSVDKITITGSFSAGTALGTVSRKLTIEGNDHLIGFAARTITLAAGSDVVVNNLYFTGTSMLFNGRNANLTFTGNLKSDPTNNARIANFDNRQESSVVFDRANVTYDQTSNTTSGVMAKLFTITNQSVVNSDTTSFFETTADDSVITINEGSKVTTNSYKSGNNISGQVWKFTNKATATIQGEGTEFNSSGNVYTSGNNGALFTMDSDDSHINVLDGAKMNLYSERTTALVMYSRGGSFNVKNNAELKFTSDGNYNGYGGTIRFRIRGQNEFNVENKSKIEIVKTGKSNSSQTTILPPAIRMSGAGNKVNVSGGSDFILRNEGNLSGSYTNPGSDSANQGILFNAGAGNSFTLVGEDSSVDIQADYGAAIDAKGADLDITAGKGTYFVTRGATNSRTAAIFNAGVMNVTMDEPKYFDFINYRGVVFDSDAGSTFNSTNSDLSVWNVMENLSGNPFKSWTLIDYFLNGTNFSNVVSSSDPNFSSEFGNMNHYGRMTANNQTAQVDKIRIPTNADKFVYAHAIVPEGKTDEPRNAFTDEVNIRLEVDKADGALSFEGIGKTIGKTDDSDGVAIYDEPAEAGWVKIPVPNDQFIQTNETVKVMAAWRGMAAENSGKVYISSPEELTKEIVKTINVTPPHKVKTQTELSNATKQISGTSDREGASVFLKVNGEWLLNSDFEVVQTTVKEGNWLVNLPSYLEKEASLDIYIKDHTELPTDIPYVLPTTYTMEPNNQWGNISVNVEEYNSYEGYHDAIKESRFDPALRLITVDVLPDAPKITKTYTSTGGSTVQVGDILTYTLTVKNDKPATLVTDWKNVVLTDPLPEGLIFNKEQANVMINGSEIDDSVYAYDDATRTLTLSVGNLDSQVSAEVSFDVQVAISSVGGAIVNKATAIGNSPREKNFIVGPENVDHEKATYSASSEVTTSEIFGTVKLVSAPSLFDFGTMEYHGRAIEKKQAENLASQAGLVVSDSRANQSQWSLSVKVETPLTSTKDKVLGDALRYRRSDSDELILTESAQEIYKRDEGGDAIISDSWSEDGSGLGLYISASDAVNLGTYTGELVWSLESSP</sequence>
<organism evidence="3 4">
    <name type="scientific">Vagococcus allomyrinae</name>
    <dbReference type="NCBI Taxonomy" id="2794353"/>
    <lineage>
        <taxon>Bacteria</taxon>
        <taxon>Bacillati</taxon>
        <taxon>Bacillota</taxon>
        <taxon>Bacilli</taxon>
        <taxon>Lactobacillales</taxon>
        <taxon>Enterococcaceae</taxon>
        <taxon>Vagococcus</taxon>
    </lineage>
</organism>
<dbReference type="InterPro" id="IPR026466">
    <property type="entry name" value="Fim_isopep_form_D2_dom"/>
</dbReference>
<reference evidence="3" key="1">
    <citation type="submission" date="2020-12" db="EMBL/GenBank/DDBJ databases">
        <title>Vagococcus allomyrinae sp. nov. and Enterococcus lavae sp. nov., isolated from the larvae of Allomyrina dichotoma.</title>
        <authorList>
            <person name="Lee S.D."/>
        </authorList>
    </citation>
    <scope>NUCLEOTIDE SEQUENCE</scope>
    <source>
        <strain evidence="3">BWB3-3</strain>
    </source>
</reference>
<proteinExistence type="predicted"/>
<feature type="domain" description="WxL" evidence="2">
    <location>
        <begin position="975"/>
        <end position="1114"/>
    </location>
</feature>
<dbReference type="InterPro" id="IPR027994">
    <property type="entry name" value="WxL_dom"/>
</dbReference>
<keyword evidence="4" id="KW-1185">Reference proteome</keyword>
<feature type="chain" id="PRO_5038429668" evidence="1">
    <location>
        <begin position="24"/>
        <end position="1114"/>
    </location>
</feature>
<evidence type="ECO:0000256" key="1">
    <source>
        <dbReference type="SAM" id="SignalP"/>
    </source>
</evidence>
<keyword evidence="1" id="KW-0732">Signal</keyword>
<dbReference type="InterPro" id="IPR047589">
    <property type="entry name" value="DUF11_rpt"/>
</dbReference>
<dbReference type="Gene3D" id="2.60.40.740">
    <property type="match status" value="1"/>
</dbReference>
<evidence type="ECO:0000313" key="3">
    <source>
        <dbReference type="EMBL" id="MBP1041152.1"/>
    </source>
</evidence>
<comment type="caution">
    <text evidence="3">The sequence shown here is derived from an EMBL/GenBank/DDBJ whole genome shotgun (WGS) entry which is preliminary data.</text>
</comment>
<protein>
    <submittedName>
        <fullName evidence="3">Isopeptide-forming domain-containing fimbrial protein</fullName>
    </submittedName>
</protein>
<feature type="signal peptide" evidence="1">
    <location>
        <begin position="1"/>
        <end position="23"/>
    </location>
</feature>
<dbReference type="Proteomes" id="UP000674938">
    <property type="component" value="Unassembled WGS sequence"/>
</dbReference>
<dbReference type="InterPro" id="IPR046776">
    <property type="entry name" value="Pectate_lyase_5"/>
</dbReference>
<dbReference type="EMBL" id="JAEEGA010000005">
    <property type="protein sequence ID" value="MBP1041152.1"/>
    <property type="molecule type" value="Genomic_DNA"/>
</dbReference>
<dbReference type="AlphaFoldDB" id="A0A940P489"/>
<dbReference type="NCBIfam" id="TIGR04226">
    <property type="entry name" value="RrgB_K2N_iso_D2"/>
    <property type="match status" value="1"/>
</dbReference>
<dbReference type="Pfam" id="PF20585">
    <property type="entry name" value="Pectate_lyase_5"/>
    <property type="match status" value="1"/>
</dbReference>
<accession>A0A940P489</accession>
<dbReference type="RefSeq" id="WP_209526822.1">
    <property type="nucleotide sequence ID" value="NZ_JAEEGA010000005.1"/>
</dbReference>
<evidence type="ECO:0000313" key="4">
    <source>
        <dbReference type="Proteomes" id="UP000674938"/>
    </source>
</evidence>
<dbReference type="Pfam" id="PF13731">
    <property type="entry name" value="WxL"/>
    <property type="match status" value="1"/>
</dbReference>
<gene>
    <name evidence="3" type="ORF">I6N95_09060</name>
</gene>
<name>A0A940P489_9ENTE</name>
<dbReference type="NCBIfam" id="TIGR01451">
    <property type="entry name" value="B_ant_repeat"/>
    <property type="match status" value="1"/>
</dbReference>
<evidence type="ECO:0000259" key="2">
    <source>
        <dbReference type="Pfam" id="PF13731"/>
    </source>
</evidence>